<reference evidence="1 2" key="1">
    <citation type="submission" date="2016-10" db="EMBL/GenBank/DDBJ databases">
        <authorList>
            <person name="de Groot N.N."/>
        </authorList>
    </citation>
    <scope>NUCLEOTIDE SEQUENCE [LARGE SCALE GENOMIC DNA]</scope>
    <source>
        <strain evidence="1 2">AB35.6</strain>
    </source>
</reference>
<dbReference type="PANTHER" id="PTHR34319:SF6">
    <property type="entry name" value="MAJOR EXPORTED PROTEIN"/>
    <property type="match status" value="1"/>
</dbReference>
<dbReference type="InterPro" id="IPR008514">
    <property type="entry name" value="T6SS_Hcp"/>
</dbReference>
<dbReference type="NCBIfam" id="TIGR03344">
    <property type="entry name" value="VI_effect_Hcp1"/>
    <property type="match status" value="1"/>
</dbReference>
<dbReference type="Gene3D" id="2.30.110.20">
    <property type="entry name" value="Hcp1-like"/>
    <property type="match status" value="1"/>
</dbReference>
<organism evidence="1 2">
    <name type="scientific">Terriglobus roseus</name>
    <dbReference type="NCBI Taxonomy" id="392734"/>
    <lineage>
        <taxon>Bacteria</taxon>
        <taxon>Pseudomonadati</taxon>
        <taxon>Acidobacteriota</taxon>
        <taxon>Terriglobia</taxon>
        <taxon>Terriglobales</taxon>
        <taxon>Acidobacteriaceae</taxon>
        <taxon>Terriglobus</taxon>
    </lineage>
</organism>
<dbReference type="RefSeq" id="WP_074652545.1">
    <property type="nucleotide sequence ID" value="NZ_FNSD01000001.1"/>
</dbReference>
<evidence type="ECO:0000313" key="2">
    <source>
        <dbReference type="Proteomes" id="UP000182409"/>
    </source>
</evidence>
<dbReference type="AlphaFoldDB" id="A0A1H4JZ91"/>
<proteinExistence type="predicted"/>
<evidence type="ECO:0000313" key="1">
    <source>
        <dbReference type="EMBL" id="SEB51610.1"/>
    </source>
</evidence>
<gene>
    <name evidence="1" type="ORF">SAMN05443244_0911</name>
</gene>
<dbReference type="EMBL" id="FNSD01000001">
    <property type="protein sequence ID" value="SEB51610.1"/>
    <property type="molecule type" value="Genomic_DNA"/>
</dbReference>
<accession>A0A1H4JZ91</accession>
<name>A0A1H4JZ91_9BACT</name>
<dbReference type="PANTHER" id="PTHR34319">
    <property type="entry name" value="MAJOR EXPORTED PROTEIN"/>
    <property type="match status" value="1"/>
</dbReference>
<dbReference type="Proteomes" id="UP000182409">
    <property type="component" value="Unassembled WGS sequence"/>
</dbReference>
<protein>
    <submittedName>
        <fullName evidence="1">Type VI secretion system secreted protein Hcp</fullName>
    </submittedName>
</protein>
<sequence>MSLNAYLTVKGKKQGNFNGSVLQKGRENTIFVHSYTHDIALPLDANTGLPRGFRVHKPFIITKELDKSSPMFMQALCTNESLPQWNLQCSGPLLNAGIGGVGTEKTIYTIALTNASIVSIREYMSDNQNPTQTAINPREEISFAYQKIQWTWSEGSITASDDWTPPGV</sequence>
<dbReference type="Pfam" id="PF05638">
    <property type="entry name" value="T6SS_HCP"/>
    <property type="match status" value="1"/>
</dbReference>
<dbReference type="SUPFAM" id="SSF141452">
    <property type="entry name" value="Hcp1-like"/>
    <property type="match status" value="1"/>
</dbReference>
<dbReference type="InterPro" id="IPR036624">
    <property type="entry name" value="Hcp1-lik_sf"/>
</dbReference>
<dbReference type="OrthoDB" id="119701at2"/>
<dbReference type="InterPro" id="IPR052947">
    <property type="entry name" value="T6SS_Hcp1_domain"/>
</dbReference>